<evidence type="ECO:0000256" key="6">
    <source>
        <dbReference type="SAM" id="MobiDB-lite"/>
    </source>
</evidence>
<dbReference type="Proteomes" id="UP000076881">
    <property type="component" value="Unassembled WGS sequence"/>
</dbReference>
<dbReference type="InterPro" id="IPR045170">
    <property type="entry name" value="MTOX"/>
</dbReference>
<comment type="cofactor">
    <cofactor evidence="1">
        <name>FAD</name>
        <dbReference type="ChEBI" id="CHEBI:57692"/>
    </cofactor>
</comment>
<feature type="compositionally biased region" description="Polar residues" evidence="6">
    <location>
        <begin position="571"/>
        <end position="581"/>
    </location>
</feature>
<dbReference type="STRING" id="1081108.A0A168C3E8"/>
<dbReference type="OrthoDB" id="2219495at2759"/>
<keyword evidence="9" id="KW-1185">Reference proteome</keyword>
<evidence type="ECO:0000259" key="7">
    <source>
        <dbReference type="Pfam" id="PF01266"/>
    </source>
</evidence>
<protein>
    <submittedName>
        <fullName evidence="8">FAD dependent oxidoreductase</fullName>
    </submittedName>
</protein>
<keyword evidence="4" id="KW-0274">FAD</keyword>
<sequence length="581" mass="63914">MSVTPGWASLTRRKAPQLHGWPASSRIKSSPNPSSRRHGEEQEFAAFTLTFVLNPDKLIPQTLFPPVLDWFTPPPLFAKMSETMSVAVVGAGIFGLSLAVALREKGKPTPKPLLFPSSAAAAHTPNPGWLGVGYNVTVLDRHPYDETQYDPVADENVQAASVDHNKIASFRFRASYGTKLHYQRLALESREEWVAINKSSGADLFVPSGMLRVQPSDELGALEKETLANMERDGIRETQFVKSLVEDRERAKAEGWDAKLLEFPIPDSKDGRTYEAVLDSLGGFMRCSNACLYFHQLAVSKGVKFIFGNEHGAVESIVEETVGGKKKAVGVKTRDGAVHKADVVAVAGGSFTTQLIPDLSTHLESSGGSLATFKIDKENKDLWNKYSPETFPVITWKSTPRNKIGKDTGSVYVLPRTPDGLVKIGFRGIKFTNFQPAPEGVPFTQDGKWSIPMSPSDSSAIPEAAIDSIRQFVKIFLPDFDKVPFHSTKLCWYTDSLDNSFVIDHVPTYTDNSLFVCTGGSGHGAKFLPVLGKHAADILQNGDNATSFLRPFWRWRPDAPRRNGLEDGPHSQRNIGQCQVE</sequence>
<comment type="caution">
    <text evidence="8">The sequence shown here is derived from an EMBL/GenBank/DDBJ whole genome shotgun (WGS) entry which is preliminary data.</text>
</comment>
<evidence type="ECO:0000256" key="5">
    <source>
        <dbReference type="ARBA" id="ARBA00023002"/>
    </source>
</evidence>
<dbReference type="GO" id="GO:0050660">
    <property type="term" value="F:flavin adenine dinucleotide binding"/>
    <property type="evidence" value="ECO:0007669"/>
    <property type="project" value="InterPro"/>
</dbReference>
<evidence type="ECO:0000313" key="8">
    <source>
        <dbReference type="EMBL" id="OAA70881.1"/>
    </source>
</evidence>
<evidence type="ECO:0000256" key="2">
    <source>
        <dbReference type="ARBA" id="ARBA00010989"/>
    </source>
</evidence>
<dbReference type="PANTHER" id="PTHR10961">
    <property type="entry name" value="PEROXISOMAL SARCOSINE OXIDASE"/>
    <property type="match status" value="1"/>
</dbReference>
<dbReference type="Gene3D" id="3.50.50.60">
    <property type="entry name" value="FAD/NAD(P)-binding domain"/>
    <property type="match status" value="1"/>
</dbReference>
<dbReference type="Gene3D" id="3.30.9.10">
    <property type="entry name" value="D-Amino Acid Oxidase, subunit A, domain 2"/>
    <property type="match status" value="1"/>
</dbReference>
<gene>
    <name evidence="8" type="ORF">LEL_09472</name>
</gene>
<evidence type="ECO:0000256" key="4">
    <source>
        <dbReference type="ARBA" id="ARBA00022827"/>
    </source>
</evidence>
<dbReference type="Pfam" id="PF01266">
    <property type="entry name" value="DAO"/>
    <property type="match status" value="1"/>
</dbReference>
<dbReference type="InterPro" id="IPR006076">
    <property type="entry name" value="FAD-dep_OxRdtase"/>
</dbReference>
<dbReference type="PANTHER" id="PTHR10961:SF15">
    <property type="entry name" value="FAD DEPENDENT OXIDOREDUCTASE DOMAIN-CONTAINING PROTEIN"/>
    <property type="match status" value="1"/>
</dbReference>
<dbReference type="GO" id="GO:0008115">
    <property type="term" value="F:sarcosine oxidase activity"/>
    <property type="evidence" value="ECO:0007669"/>
    <property type="project" value="TreeGrafter"/>
</dbReference>
<dbReference type="InterPro" id="IPR036188">
    <property type="entry name" value="FAD/NAD-bd_sf"/>
</dbReference>
<feature type="region of interest" description="Disordered" evidence="6">
    <location>
        <begin position="1"/>
        <end position="39"/>
    </location>
</feature>
<reference evidence="8 9" key="1">
    <citation type="journal article" date="2016" name="Genome Biol. Evol.">
        <title>Divergent and convergent evolution of fungal pathogenicity.</title>
        <authorList>
            <person name="Shang Y."/>
            <person name="Xiao G."/>
            <person name="Zheng P."/>
            <person name="Cen K."/>
            <person name="Zhan S."/>
            <person name="Wang C."/>
        </authorList>
    </citation>
    <scope>NUCLEOTIDE SEQUENCE [LARGE SCALE GENOMIC DNA]</scope>
    <source>
        <strain evidence="8 9">RCEF 1005</strain>
    </source>
</reference>
<feature type="compositionally biased region" description="Basic and acidic residues" evidence="6">
    <location>
        <begin position="560"/>
        <end position="570"/>
    </location>
</feature>
<name>A0A168C3E8_CORDF</name>
<comment type="similarity">
    <text evidence="2">Belongs to the MSOX/MTOX family.</text>
</comment>
<organism evidence="8 9">
    <name type="scientific">Akanthomyces lecanii RCEF 1005</name>
    <dbReference type="NCBI Taxonomy" id="1081108"/>
    <lineage>
        <taxon>Eukaryota</taxon>
        <taxon>Fungi</taxon>
        <taxon>Dikarya</taxon>
        <taxon>Ascomycota</taxon>
        <taxon>Pezizomycotina</taxon>
        <taxon>Sordariomycetes</taxon>
        <taxon>Hypocreomycetidae</taxon>
        <taxon>Hypocreales</taxon>
        <taxon>Cordycipitaceae</taxon>
        <taxon>Akanthomyces</taxon>
        <taxon>Cordyceps confragosa</taxon>
    </lineage>
</organism>
<keyword evidence="3" id="KW-0285">Flavoprotein</keyword>
<keyword evidence="5" id="KW-0560">Oxidoreductase</keyword>
<dbReference type="EMBL" id="AZHF01000009">
    <property type="protein sequence ID" value="OAA70881.1"/>
    <property type="molecule type" value="Genomic_DNA"/>
</dbReference>
<evidence type="ECO:0000313" key="9">
    <source>
        <dbReference type="Proteomes" id="UP000076881"/>
    </source>
</evidence>
<proteinExistence type="inferred from homology"/>
<evidence type="ECO:0000256" key="3">
    <source>
        <dbReference type="ARBA" id="ARBA00022630"/>
    </source>
</evidence>
<accession>A0A168C3E8</accession>
<dbReference type="AlphaFoldDB" id="A0A168C3E8"/>
<evidence type="ECO:0000256" key="1">
    <source>
        <dbReference type="ARBA" id="ARBA00001974"/>
    </source>
</evidence>
<feature type="region of interest" description="Disordered" evidence="6">
    <location>
        <begin position="560"/>
        <end position="581"/>
    </location>
</feature>
<feature type="domain" description="FAD dependent oxidoreductase" evidence="7">
    <location>
        <begin position="86"/>
        <end position="537"/>
    </location>
</feature>
<dbReference type="SUPFAM" id="SSF51905">
    <property type="entry name" value="FAD/NAD(P)-binding domain"/>
    <property type="match status" value="1"/>
</dbReference>
<feature type="compositionally biased region" description="Low complexity" evidence="6">
    <location>
        <begin position="24"/>
        <end position="34"/>
    </location>
</feature>